<sequence>MSTHEKAAIMEGFILVLALAALPAAGNFLGGLTAELLTVSGRALSLSLHLAAGIVMAVVGLELMPEALTASDPWVPILAFIGGGALFVGIERLIGSIRKRLGADDEASGPLAIFTGVSLDLFSDGVMIGTATVLNPSLGLLLAIGQVPADVPEGFAAIATLRRAGIRRRTRILMAAAFAAPILIGATLGYFALRQAPEILTLAVLALTGGALTSVVFEEMITEAHEHPTSKWEPIALTGGFALFAAISAYT</sequence>
<evidence type="ECO:0000256" key="4">
    <source>
        <dbReference type="ARBA" id="ARBA00023136"/>
    </source>
</evidence>
<keyword evidence="3 5" id="KW-1133">Transmembrane helix</keyword>
<reference evidence="6 7" key="1">
    <citation type="submission" date="2024-05" db="EMBL/GenBank/DDBJ databases">
        <authorList>
            <person name="Yi C."/>
        </authorList>
    </citation>
    <scope>NUCLEOTIDE SEQUENCE [LARGE SCALE GENOMIC DNA]</scope>
    <source>
        <strain evidence="6 7">XS13</strain>
    </source>
</reference>
<dbReference type="Pfam" id="PF02535">
    <property type="entry name" value="Zip"/>
    <property type="match status" value="1"/>
</dbReference>
<evidence type="ECO:0000313" key="7">
    <source>
        <dbReference type="Proteomes" id="UP001484097"/>
    </source>
</evidence>
<dbReference type="InterPro" id="IPR003689">
    <property type="entry name" value="ZIP"/>
</dbReference>
<evidence type="ECO:0000256" key="1">
    <source>
        <dbReference type="ARBA" id="ARBA00004141"/>
    </source>
</evidence>
<keyword evidence="4 5" id="KW-0472">Membrane</keyword>
<name>A0ABV0INL5_9MICC</name>
<comment type="caution">
    <text evidence="6">The sequence shown here is derived from an EMBL/GenBank/DDBJ whole genome shotgun (WGS) entry which is preliminary data.</text>
</comment>
<feature type="transmembrane region" description="Helical" evidence="5">
    <location>
        <begin position="73"/>
        <end position="90"/>
    </location>
</feature>
<dbReference type="EMBL" id="JBDXMX010000011">
    <property type="protein sequence ID" value="MEO9249204.1"/>
    <property type="molecule type" value="Genomic_DNA"/>
</dbReference>
<dbReference type="RefSeq" id="WP_347921984.1">
    <property type="nucleotide sequence ID" value="NZ_JBDXMX010000011.1"/>
</dbReference>
<evidence type="ECO:0000256" key="5">
    <source>
        <dbReference type="SAM" id="Phobius"/>
    </source>
</evidence>
<evidence type="ECO:0000256" key="3">
    <source>
        <dbReference type="ARBA" id="ARBA00022989"/>
    </source>
</evidence>
<feature type="transmembrane region" description="Helical" evidence="5">
    <location>
        <begin position="172"/>
        <end position="193"/>
    </location>
</feature>
<proteinExistence type="predicted"/>
<organism evidence="6 7">
    <name type="scientific">Citricoccus nitrophenolicus</name>
    <dbReference type="NCBI Taxonomy" id="863575"/>
    <lineage>
        <taxon>Bacteria</taxon>
        <taxon>Bacillati</taxon>
        <taxon>Actinomycetota</taxon>
        <taxon>Actinomycetes</taxon>
        <taxon>Micrococcales</taxon>
        <taxon>Micrococcaceae</taxon>
        <taxon>Citricoccus</taxon>
    </lineage>
</organism>
<feature type="transmembrane region" description="Helical" evidence="5">
    <location>
        <begin position="12"/>
        <end position="31"/>
    </location>
</feature>
<accession>A0ABV0INL5</accession>
<keyword evidence="7" id="KW-1185">Reference proteome</keyword>
<comment type="subcellular location">
    <subcellularLocation>
        <location evidence="1">Membrane</location>
        <topology evidence="1">Multi-pass membrane protein</topology>
    </subcellularLocation>
</comment>
<keyword evidence="2 5" id="KW-0812">Transmembrane</keyword>
<evidence type="ECO:0000313" key="6">
    <source>
        <dbReference type="EMBL" id="MEO9249204.1"/>
    </source>
</evidence>
<evidence type="ECO:0000256" key="2">
    <source>
        <dbReference type="ARBA" id="ARBA00022692"/>
    </source>
</evidence>
<protein>
    <submittedName>
        <fullName evidence="6">ZIP family metal transporter</fullName>
    </submittedName>
</protein>
<feature type="transmembrane region" description="Helical" evidence="5">
    <location>
        <begin position="199"/>
        <end position="220"/>
    </location>
</feature>
<feature type="transmembrane region" description="Helical" evidence="5">
    <location>
        <begin position="43"/>
        <end position="61"/>
    </location>
</feature>
<dbReference type="Proteomes" id="UP001484097">
    <property type="component" value="Unassembled WGS sequence"/>
</dbReference>
<gene>
    <name evidence="6" type="ORF">ABDK96_16095</name>
</gene>